<organism evidence="3 4">
    <name type="scientific">Diaphorina citri</name>
    <name type="common">Asian citrus psyllid</name>
    <dbReference type="NCBI Taxonomy" id="121845"/>
    <lineage>
        <taxon>Eukaryota</taxon>
        <taxon>Metazoa</taxon>
        <taxon>Ecdysozoa</taxon>
        <taxon>Arthropoda</taxon>
        <taxon>Hexapoda</taxon>
        <taxon>Insecta</taxon>
        <taxon>Pterygota</taxon>
        <taxon>Neoptera</taxon>
        <taxon>Paraneoptera</taxon>
        <taxon>Hemiptera</taxon>
        <taxon>Sternorrhyncha</taxon>
        <taxon>Psylloidea</taxon>
        <taxon>Psyllidae</taxon>
        <taxon>Diaphorininae</taxon>
        <taxon>Diaphorina</taxon>
    </lineage>
</organism>
<dbReference type="PROSITE" id="PS50878">
    <property type="entry name" value="RT_POL"/>
    <property type="match status" value="1"/>
</dbReference>
<feature type="domain" description="Reverse transcriptase" evidence="2">
    <location>
        <begin position="538"/>
        <end position="631"/>
    </location>
</feature>
<dbReference type="InterPro" id="IPR043502">
    <property type="entry name" value="DNA/RNA_pol_sf"/>
</dbReference>
<dbReference type="InterPro" id="IPR005135">
    <property type="entry name" value="Endo/exonuclease/phosphatase"/>
</dbReference>
<dbReference type="PANTHER" id="PTHR47510:SF3">
    <property type="entry name" value="ENDO_EXONUCLEASE_PHOSPHATASE DOMAIN-CONTAINING PROTEIN"/>
    <property type="match status" value="1"/>
</dbReference>
<evidence type="ECO:0000313" key="4">
    <source>
        <dbReference type="RefSeq" id="XP_008482128.1"/>
    </source>
</evidence>
<gene>
    <name evidence="4" type="primary">LOC103518822</name>
</gene>
<dbReference type="SUPFAM" id="SSF56672">
    <property type="entry name" value="DNA/RNA polymerases"/>
    <property type="match status" value="1"/>
</dbReference>
<dbReference type="Gene3D" id="3.60.10.10">
    <property type="entry name" value="Endonuclease/exonuclease/phosphatase"/>
    <property type="match status" value="1"/>
</dbReference>
<dbReference type="RefSeq" id="XP_008482128.1">
    <property type="nucleotide sequence ID" value="XM_008483906.1"/>
</dbReference>
<keyword evidence="3" id="KW-1185">Reference proteome</keyword>
<dbReference type="AlphaFoldDB" id="A0A1S3DJA6"/>
<dbReference type="Proteomes" id="UP000079169">
    <property type="component" value="Unplaced"/>
</dbReference>
<dbReference type="Pfam" id="PF03372">
    <property type="entry name" value="Exo_endo_phos"/>
    <property type="match status" value="1"/>
</dbReference>
<evidence type="ECO:0000256" key="1">
    <source>
        <dbReference type="SAM" id="MobiDB-lite"/>
    </source>
</evidence>
<dbReference type="InterPro" id="IPR000477">
    <property type="entry name" value="RT_dom"/>
</dbReference>
<protein>
    <submittedName>
        <fullName evidence="4">Craniofacial development protein 2-like</fullName>
    </submittedName>
</protein>
<proteinExistence type="predicted"/>
<dbReference type="InterPro" id="IPR036691">
    <property type="entry name" value="Endo/exonu/phosph_ase_sf"/>
</dbReference>
<accession>A0A1S3DJA6</accession>
<feature type="region of interest" description="Disordered" evidence="1">
    <location>
        <begin position="1"/>
        <end position="33"/>
    </location>
</feature>
<evidence type="ECO:0000259" key="2">
    <source>
        <dbReference type="PROSITE" id="PS50878"/>
    </source>
</evidence>
<dbReference type="PaxDb" id="121845-A0A1S3DJA6"/>
<evidence type="ECO:0000313" key="3">
    <source>
        <dbReference type="Proteomes" id="UP000079169"/>
    </source>
</evidence>
<dbReference type="GO" id="GO:0003824">
    <property type="term" value="F:catalytic activity"/>
    <property type="evidence" value="ECO:0007669"/>
    <property type="project" value="InterPro"/>
</dbReference>
<dbReference type="STRING" id="121845.A0A1S3DJA6"/>
<sequence>MASSRLKYSGNKKSPQSDFREVPGLDAASQNNSINPKKQNILKIGTWNVRSLGVPGKLENILLEMKRLNLEIVGMSEIKWKDQGDFWEHNCRIIYSGDSKGIAGVGIVLNKDWGGRVKNVVLYNHRIMLVKLQLNDKECLNLLQVYMPTSRCTEEELEEVYDQIDEVWEMIERNSKVILLGDWNAVVGDVKEDNVTGSFGHGTRNDRGSRLIEFCKEKDLIICNTLFSQPTNRRYTWTRPSDKRRFQLDYILVKREQQKHVLQSKTYPGADIHSDHNLLFMKFRISSKKRIKRSVKKTRYDLEKLKESENKTKYQEAVNVKIKEVKEVPTRMNDKWNAFKNSIKEAANQTLGTLKNVPRKPWIDDHIIKLIEERRKYKNATDIEDKIKYRYWKNLVNRECKKAKERWLNDLYKEIELHLKAGRMDKAYSLINKYFGQKKMCGNTVEDENGKLLFEDVVIAERWKEYVETLYNDDEDIEDLRNEENDENFEAELTKTEFDNALRHLKGKKAYGKDEIPAELLHALDEEMKDVLYVIIKEMYEKGEIPEDFKQSRMVMLPKKTNSRKCSDFRTLSILSHASKILTTIVKKRIEDKIDANLDNDQFGFRHGRGTREAILALRLVAEESFRHLIM</sequence>
<dbReference type="OMA" id="NIGFKEY"/>
<dbReference type="CDD" id="cd09076">
    <property type="entry name" value="L1-EN"/>
    <property type="match status" value="1"/>
</dbReference>
<reference evidence="4" key="1">
    <citation type="submission" date="2025-08" db="UniProtKB">
        <authorList>
            <consortium name="RefSeq"/>
        </authorList>
    </citation>
    <scope>IDENTIFICATION</scope>
</reference>
<dbReference type="PANTHER" id="PTHR47510">
    <property type="entry name" value="REVERSE TRANSCRIPTASE DOMAIN-CONTAINING PROTEIN"/>
    <property type="match status" value="1"/>
</dbReference>
<dbReference type="KEGG" id="dci:103518822"/>
<name>A0A1S3DJA6_DIACI</name>
<dbReference type="GeneID" id="103518822"/>
<dbReference type="GO" id="GO:0071897">
    <property type="term" value="P:DNA biosynthetic process"/>
    <property type="evidence" value="ECO:0007669"/>
    <property type="project" value="UniProtKB-ARBA"/>
</dbReference>
<dbReference type="SUPFAM" id="SSF56219">
    <property type="entry name" value="DNase I-like"/>
    <property type="match status" value="1"/>
</dbReference>